<protein>
    <submittedName>
        <fullName evidence="1">Uncharacterized protein</fullName>
    </submittedName>
</protein>
<keyword evidence="2" id="KW-1185">Reference proteome</keyword>
<dbReference type="AlphaFoldDB" id="A0AAN9Y2D1"/>
<name>A0AAN9Y2D1_9HEMI</name>
<comment type="caution">
    <text evidence="1">The sequence shown here is derived from an EMBL/GenBank/DDBJ whole genome shotgun (WGS) entry which is preliminary data.</text>
</comment>
<reference evidence="1 2" key="1">
    <citation type="submission" date="2024-03" db="EMBL/GenBank/DDBJ databases">
        <title>Adaptation during the transition from Ophiocordyceps entomopathogen to insect associate is accompanied by gene loss and intensified selection.</title>
        <authorList>
            <person name="Ward C.M."/>
            <person name="Onetto C.A."/>
            <person name="Borneman A.R."/>
        </authorList>
    </citation>
    <scope>NUCLEOTIDE SEQUENCE [LARGE SCALE GENOMIC DNA]</scope>
    <source>
        <strain evidence="1">AWRI1</strain>
        <tissue evidence="1">Single Adult Female</tissue>
    </source>
</reference>
<evidence type="ECO:0000313" key="2">
    <source>
        <dbReference type="Proteomes" id="UP001367676"/>
    </source>
</evidence>
<gene>
    <name evidence="1" type="ORF">V9T40_004795</name>
</gene>
<accession>A0AAN9Y2D1</accession>
<dbReference type="EMBL" id="JBBCAQ010000032">
    <property type="protein sequence ID" value="KAK7583832.1"/>
    <property type="molecule type" value="Genomic_DNA"/>
</dbReference>
<sequence>MVVLENPSPDVASAAVGLLDPSGPQIPISVDANAVTGSAVAVVDETSACRVSASMKMVPKRYTNLHNWLSLGPVSAKQLKEAVRGNIENRCSSSSLSAVDYTDLVDPTRRPLAGLSTLSLRFTIEVVNFSLSLIYQTRLRPCT</sequence>
<evidence type="ECO:0000313" key="1">
    <source>
        <dbReference type="EMBL" id="KAK7583832.1"/>
    </source>
</evidence>
<dbReference type="Proteomes" id="UP001367676">
    <property type="component" value="Unassembled WGS sequence"/>
</dbReference>
<organism evidence="1 2">
    <name type="scientific">Parthenolecanium corni</name>
    <dbReference type="NCBI Taxonomy" id="536013"/>
    <lineage>
        <taxon>Eukaryota</taxon>
        <taxon>Metazoa</taxon>
        <taxon>Ecdysozoa</taxon>
        <taxon>Arthropoda</taxon>
        <taxon>Hexapoda</taxon>
        <taxon>Insecta</taxon>
        <taxon>Pterygota</taxon>
        <taxon>Neoptera</taxon>
        <taxon>Paraneoptera</taxon>
        <taxon>Hemiptera</taxon>
        <taxon>Sternorrhyncha</taxon>
        <taxon>Coccoidea</taxon>
        <taxon>Coccidae</taxon>
        <taxon>Parthenolecanium</taxon>
    </lineage>
</organism>
<proteinExistence type="predicted"/>